<sequence length="126" mass="14044">MPHGWDGRFYPGRYGGAMDFDDYQQAALRTARDKDAKDEFMHLVLGLVGEAGEIAEKVKKLVRDKDSDLAQLDRDDMASELGDVLWYAAVLANFLGLSLDDVAQRNVDKLADRQRRGVLGGSGDRR</sequence>
<name>A0A916T586_9MICO</name>
<reference evidence="2" key="1">
    <citation type="journal article" date="2014" name="Int. J. Syst. Evol. Microbiol.">
        <title>Complete genome sequence of Corynebacterium casei LMG S-19264T (=DSM 44701T), isolated from a smear-ripened cheese.</title>
        <authorList>
            <consortium name="US DOE Joint Genome Institute (JGI-PGF)"/>
            <person name="Walter F."/>
            <person name="Albersmeier A."/>
            <person name="Kalinowski J."/>
            <person name="Ruckert C."/>
        </authorList>
    </citation>
    <scope>NUCLEOTIDE SEQUENCE</scope>
    <source>
        <strain evidence="2">CGMCC 1.15085</strain>
    </source>
</reference>
<dbReference type="InterPro" id="IPR011379">
    <property type="entry name" value="MazG-related_GP37"/>
</dbReference>
<dbReference type="AlphaFoldDB" id="A0A916T586"/>
<dbReference type="Gene3D" id="1.10.287.1080">
    <property type="entry name" value="MazG-like"/>
    <property type="match status" value="1"/>
</dbReference>
<keyword evidence="3" id="KW-1185">Reference proteome</keyword>
<dbReference type="SUPFAM" id="SSF101386">
    <property type="entry name" value="all-alpha NTP pyrophosphatases"/>
    <property type="match status" value="1"/>
</dbReference>
<dbReference type="PIRSF" id="PIRSF006639">
    <property type="entry name" value="UCP006639_pph"/>
    <property type="match status" value="1"/>
</dbReference>
<evidence type="ECO:0000259" key="1">
    <source>
        <dbReference type="Pfam" id="PF03819"/>
    </source>
</evidence>
<dbReference type="EMBL" id="BMHI01000003">
    <property type="protein sequence ID" value="GGB31342.1"/>
    <property type="molecule type" value="Genomic_DNA"/>
</dbReference>
<dbReference type="CDD" id="cd11541">
    <property type="entry name" value="NTP-PPase_u4"/>
    <property type="match status" value="1"/>
</dbReference>
<reference evidence="2" key="2">
    <citation type="submission" date="2020-09" db="EMBL/GenBank/DDBJ databases">
        <authorList>
            <person name="Sun Q."/>
            <person name="Zhou Y."/>
        </authorList>
    </citation>
    <scope>NUCLEOTIDE SEQUENCE</scope>
    <source>
        <strain evidence="2">CGMCC 1.15085</strain>
    </source>
</reference>
<dbReference type="PANTHER" id="PTHR42692">
    <property type="entry name" value="NUCLEOTIDE PYROPHOSPHOHYDROLASE"/>
    <property type="match status" value="1"/>
</dbReference>
<gene>
    <name evidence="2" type="primary">ysjD</name>
    <name evidence="2" type="ORF">GCM10011492_22470</name>
</gene>
<dbReference type="Proteomes" id="UP000636793">
    <property type="component" value="Unassembled WGS sequence"/>
</dbReference>
<comment type="caution">
    <text evidence="2">The sequence shown here is derived from an EMBL/GenBank/DDBJ whole genome shotgun (WGS) entry which is preliminary data.</text>
</comment>
<dbReference type="PANTHER" id="PTHR42692:SF2">
    <property type="entry name" value="IG HYPOTHETICAL 16995"/>
    <property type="match status" value="1"/>
</dbReference>
<evidence type="ECO:0000313" key="2">
    <source>
        <dbReference type="EMBL" id="GGB31342.1"/>
    </source>
</evidence>
<feature type="domain" description="NTP pyrophosphohydrolase MazG-like" evidence="1">
    <location>
        <begin position="43"/>
        <end position="115"/>
    </location>
</feature>
<organism evidence="2 3">
    <name type="scientific">Flexivirga endophytica</name>
    <dbReference type="NCBI Taxonomy" id="1849103"/>
    <lineage>
        <taxon>Bacteria</taxon>
        <taxon>Bacillati</taxon>
        <taxon>Actinomycetota</taxon>
        <taxon>Actinomycetes</taxon>
        <taxon>Micrococcales</taxon>
        <taxon>Dermacoccaceae</taxon>
        <taxon>Flexivirga</taxon>
    </lineage>
</organism>
<dbReference type="InterPro" id="IPR004518">
    <property type="entry name" value="MazG-like_dom"/>
</dbReference>
<dbReference type="InterPro" id="IPR047046">
    <property type="entry name" value="YpjD/YvdC"/>
</dbReference>
<proteinExistence type="predicted"/>
<evidence type="ECO:0000313" key="3">
    <source>
        <dbReference type="Proteomes" id="UP000636793"/>
    </source>
</evidence>
<dbReference type="Pfam" id="PF03819">
    <property type="entry name" value="MazG"/>
    <property type="match status" value="1"/>
</dbReference>
<protein>
    <recommendedName>
        <fullName evidence="1">NTP pyrophosphohydrolase MazG-like domain-containing protein</fullName>
    </recommendedName>
</protein>
<accession>A0A916T586</accession>